<dbReference type="AlphaFoldDB" id="A0A1C0U9B0"/>
<evidence type="ECO:0000259" key="1">
    <source>
        <dbReference type="Pfam" id="PF26079"/>
    </source>
</evidence>
<dbReference type="PATRIC" id="fig|286156.4.peg.470"/>
<dbReference type="PANTHER" id="PTHR35862">
    <property type="entry name" value="FELS-2 PROPHAGE PROTEIN"/>
    <property type="match status" value="1"/>
</dbReference>
<proteinExistence type="predicted"/>
<dbReference type="STRING" id="286156.Ppb6_00401"/>
<keyword evidence="3" id="KW-1185">Reference proteome</keyword>
<dbReference type="PANTHER" id="PTHR35862:SF1">
    <property type="entry name" value="FELS-2 PROPHAGE PROTEIN"/>
    <property type="match status" value="1"/>
</dbReference>
<reference evidence="2 3" key="1">
    <citation type="submission" date="2015-12" db="EMBL/GenBank/DDBJ databases">
        <title>Genome comparisons provide insights into the role of secondary metabolites in the pathogenic phase of the Photorhabdus life cycle.</title>
        <authorList>
            <person name="Tobias N.J."/>
            <person name="Mishra B."/>
            <person name="Gupta D.K."/>
            <person name="Thines M."/>
            <person name="Stinear T.P."/>
            <person name="Bode H.B."/>
        </authorList>
    </citation>
    <scope>NUCLEOTIDE SEQUENCE [LARGE SCALE GENOMIC DNA]</scope>
    <source>
        <strain evidence="2 3">PB68.1</strain>
    </source>
</reference>
<dbReference type="EMBL" id="LOMY01000015">
    <property type="protein sequence ID" value="OCQ54499.1"/>
    <property type="molecule type" value="Genomic_DNA"/>
</dbReference>
<organism evidence="2 3">
    <name type="scientific">Photorhabdus australis subsp. thailandensis</name>
    <dbReference type="NCBI Taxonomy" id="2805096"/>
    <lineage>
        <taxon>Bacteria</taxon>
        <taxon>Pseudomonadati</taxon>
        <taxon>Pseudomonadota</taxon>
        <taxon>Gammaproteobacteria</taxon>
        <taxon>Enterobacterales</taxon>
        <taxon>Morganellaceae</taxon>
        <taxon>Photorhabdus</taxon>
    </lineage>
</organism>
<dbReference type="InterPro" id="IPR014507">
    <property type="entry name" value="Baseplate_assembly_J_pred"/>
</dbReference>
<comment type="caution">
    <text evidence="2">The sequence shown here is derived from an EMBL/GenBank/DDBJ whole genome shotgun (WGS) entry which is preliminary data.</text>
</comment>
<evidence type="ECO:0000313" key="2">
    <source>
        <dbReference type="EMBL" id="OCQ54499.1"/>
    </source>
</evidence>
<dbReference type="Pfam" id="PF26079">
    <property type="entry name" value="Baseplate_J_C"/>
    <property type="match status" value="1"/>
</dbReference>
<protein>
    <submittedName>
        <fullName evidence="2">Baseplate J-like protein</fullName>
    </submittedName>
</protein>
<dbReference type="InterPro" id="IPR052726">
    <property type="entry name" value="Phage_Baseplate_Hub"/>
</dbReference>
<dbReference type="PIRSF" id="PIRSF020481">
    <property type="entry name" value="BAP"/>
    <property type="match status" value="1"/>
</dbReference>
<dbReference type="InterPro" id="IPR058530">
    <property type="entry name" value="Baseplate_J-like_C"/>
</dbReference>
<sequence>MPTIDLVDLSQLPPPDVVEPLDYERLLAERKAKLISLYPEEQRDAITRTLELESEPLVKLLEENAYRELILRQRVNEAARAVMLAYATNGDLDQLGANYNVTRAVMEPDSTFRNRIQRAFEGLSVAGPIGAYEYHALKANEGISVNKGDGKGKGEYQTVADVSVISPSPANVTVTILSQKWVWEKDKDDKKDEKHNGIPSQDLLDKVVIALNDEDVRPVADRVKVQPAQIVEYQIDAVLYLEPTPESEPIRKLAEKNMDKYVKDQHKLGKDIRLSAIYAALHVAGVQRVELKTPVKDIPICKHEAPYCTDAKLEIGKTQTTDCSKPNPDLIVGGSDE</sequence>
<gene>
    <name evidence="2" type="ORF">Ppb6_00401</name>
</gene>
<name>A0A1C0U9B0_9GAMM</name>
<evidence type="ECO:0000313" key="3">
    <source>
        <dbReference type="Proteomes" id="UP000093476"/>
    </source>
</evidence>
<feature type="domain" description="Baseplate J-like C-terminal" evidence="1">
    <location>
        <begin position="233"/>
        <end position="310"/>
    </location>
</feature>
<accession>A0A1C0U9B0</accession>
<dbReference type="Proteomes" id="UP000093476">
    <property type="component" value="Unassembled WGS sequence"/>
</dbReference>